<comment type="caution">
    <text evidence="1">The sequence shown here is derived from an EMBL/GenBank/DDBJ whole genome shotgun (WGS) entry which is preliminary data.</text>
</comment>
<proteinExistence type="predicted"/>
<evidence type="ECO:0000313" key="2">
    <source>
        <dbReference type="Proteomes" id="UP000784294"/>
    </source>
</evidence>
<dbReference type="AlphaFoldDB" id="A0A3S5ANL7"/>
<dbReference type="OrthoDB" id="10260567at2759"/>
<reference evidence="1" key="1">
    <citation type="submission" date="2018-11" db="EMBL/GenBank/DDBJ databases">
        <authorList>
            <consortium name="Pathogen Informatics"/>
        </authorList>
    </citation>
    <scope>NUCLEOTIDE SEQUENCE</scope>
</reference>
<keyword evidence="2" id="KW-1185">Reference proteome</keyword>
<dbReference type="InterPro" id="IPR057361">
    <property type="entry name" value="TPR_WDR35"/>
</dbReference>
<accession>A0A3S5ANL7</accession>
<gene>
    <name evidence="1" type="ORF">PXEA_LOCUS21614</name>
</gene>
<sequence>MFKCNRLQEATDICVKLNQWQTALDVVRRPAVGACPTPSSGLRIAQQARVDRLQEQAVDRLLSQNRGMQAVELERRGGRYLEAAKLMQQVCLHHIFSLNQ</sequence>
<name>A0A3S5ANL7_9PLAT</name>
<dbReference type="Proteomes" id="UP000784294">
    <property type="component" value="Unassembled WGS sequence"/>
</dbReference>
<evidence type="ECO:0000313" key="1">
    <source>
        <dbReference type="EMBL" id="VEL28174.1"/>
    </source>
</evidence>
<dbReference type="Pfam" id="PF25170">
    <property type="entry name" value="TPR_WDR35"/>
    <property type="match status" value="1"/>
</dbReference>
<organism evidence="1 2">
    <name type="scientific">Protopolystoma xenopodis</name>
    <dbReference type="NCBI Taxonomy" id="117903"/>
    <lineage>
        <taxon>Eukaryota</taxon>
        <taxon>Metazoa</taxon>
        <taxon>Spiralia</taxon>
        <taxon>Lophotrochozoa</taxon>
        <taxon>Platyhelminthes</taxon>
        <taxon>Monogenea</taxon>
        <taxon>Polyopisthocotylea</taxon>
        <taxon>Polystomatidea</taxon>
        <taxon>Polystomatidae</taxon>
        <taxon>Protopolystoma</taxon>
    </lineage>
</organism>
<dbReference type="EMBL" id="CAAALY010092946">
    <property type="protein sequence ID" value="VEL28174.1"/>
    <property type="molecule type" value="Genomic_DNA"/>
</dbReference>
<protein>
    <submittedName>
        <fullName evidence="1">Uncharacterized protein</fullName>
    </submittedName>
</protein>